<accession>A0A845U5D9</accession>
<name>A0A845U5D9_9PROT</name>
<comment type="caution">
    <text evidence="2">The sequence shown here is derived from an EMBL/GenBank/DDBJ whole genome shotgun (WGS) entry which is preliminary data.</text>
</comment>
<feature type="transmembrane region" description="Helical" evidence="1">
    <location>
        <begin position="41"/>
        <end position="63"/>
    </location>
</feature>
<protein>
    <submittedName>
        <fullName evidence="2">Uncharacterized protein</fullName>
    </submittedName>
</protein>
<organism evidence="2">
    <name type="scientific">Acidithiobacillus ferrianus</name>
    <dbReference type="NCBI Taxonomy" id="2678518"/>
    <lineage>
        <taxon>Bacteria</taxon>
        <taxon>Pseudomonadati</taxon>
        <taxon>Pseudomonadota</taxon>
        <taxon>Acidithiobacillia</taxon>
        <taxon>Acidithiobacillales</taxon>
        <taxon>Acidithiobacillaceae</taxon>
        <taxon>Acidithiobacillus</taxon>
    </lineage>
</organism>
<dbReference type="RefSeq" id="WP_163095921.1">
    <property type="nucleotide sequence ID" value="NZ_CP127523.1"/>
</dbReference>
<keyword evidence="1" id="KW-1133">Transmembrane helix</keyword>
<gene>
    <name evidence="2" type="ORF">GL267_01715</name>
</gene>
<feature type="transmembrane region" description="Helical" evidence="1">
    <location>
        <begin position="12"/>
        <end position="29"/>
    </location>
</feature>
<sequence>MSKYTEKIIKYFLFFSITPAVGAIIYFSFKAFGIDIGFKYIIYLMILVFLVKLIVGGVVITVFRKNKEG</sequence>
<evidence type="ECO:0000256" key="1">
    <source>
        <dbReference type="SAM" id="Phobius"/>
    </source>
</evidence>
<evidence type="ECO:0000313" key="2">
    <source>
        <dbReference type="EMBL" id="NDU41399.1"/>
    </source>
</evidence>
<reference evidence="2" key="1">
    <citation type="submission" date="2019-11" db="EMBL/GenBank/DDBJ databases">
        <title>Acidithiobacillus ferrianus sp. nov.: a facultatively anaerobic and extremely acidophilic chemolithoautotroph.</title>
        <authorList>
            <person name="Norris P.R."/>
            <person name="Falagan C."/>
            <person name="Moya-Beltran A."/>
            <person name="Castro M."/>
            <person name="Quatrini R."/>
            <person name="Johnson D.B."/>
        </authorList>
    </citation>
    <scope>NUCLEOTIDE SEQUENCE [LARGE SCALE GENOMIC DNA]</scope>
    <source>
        <strain evidence="2">MG</strain>
    </source>
</reference>
<proteinExistence type="predicted"/>
<dbReference type="AlphaFoldDB" id="A0A845U5D9"/>
<keyword evidence="1" id="KW-0812">Transmembrane</keyword>
<dbReference type="EMBL" id="WNJL01000011">
    <property type="protein sequence ID" value="NDU41399.1"/>
    <property type="molecule type" value="Genomic_DNA"/>
</dbReference>
<keyword evidence="1" id="KW-0472">Membrane</keyword>